<accession>A0ABN1GUJ8</accession>
<dbReference type="PANTHER" id="PTHR43798">
    <property type="entry name" value="MONOACYLGLYCEROL LIPASE"/>
    <property type="match status" value="1"/>
</dbReference>
<keyword evidence="3" id="KW-1185">Reference proteome</keyword>
<name>A0ABN1GUJ8_9ACTN</name>
<gene>
    <name evidence="2" type="ORF">GCM10009547_23110</name>
</gene>
<dbReference type="RefSeq" id="WP_344604819.1">
    <property type="nucleotide sequence ID" value="NZ_BAAAHE010000017.1"/>
</dbReference>
<dbReference type="PRINTS" id="PR00111">
    <property type="entry name" value="ABHYDROLASE"/>
</dbReference>
<evidence type="ECO:0000313" key="3">
    <source>
        <dbReference type="Proteomes" id="UP001500957"/>
    </source>
</evidence>
<dbReference type="Proteomes" id="UP001500957">
    <property type="component" value="Unassembled WGS sequence"/>
</dbReference>
<comment type="caution">
    <text evidence="2">The sequence shown here is derived from an EMBL/GenBank/DDBJ whole genome shotgun (WGS) entry which is preliminary data.</text>
</comment>
<protein>
    <submittedName>
        <fullName evidence="2">Alpha/beta fold hydrolase</fullName>
    </submittedName>
</protein>
<dbReference type="EMBL" id="BAAAHE010000017">
    <property type="protein sequence ID" value="GAA0619979.1"/>
    <property type="molecule type" value="Genomic_DNA"/>
</dbReference>
<dbReference type="InterPro" id="IPR000073">
    <property type="entry name" value="AB_hydrolase_1"/>
</dbReference>
<dbReference type="PANTHER" id="PTHR43798:SF29">
    <property type="entry name" value="AB HYDROLASE-1 DOMAIN-CONTAINING PROTEIN"/>
    <property type="match status" value="1"/>
</dbReference>
<keyword evidence="2" id="KW-0378">Hydrolase</keyword>
<sequence>MAYADINGQRIFYTDSGGDGPPVVFSHGFLMDSSMFAPQVAALAGEFRVITWDARGFGATEFDEKPFTYWDNASDVLALCDHLGIERAVFAGMSQGGFASLRVALLAPERRRGLILIDTQAGAENPDKVDLYADLIEAWATVGPGDDLANIVAGIILDDPDLNRQWIARWQSRPHETIREPGRCLLERESLVDRLGDITCPALVIHGDNDSAIELERAEEMSARLSGSDGVVVVRGGAHAANLTHPEPVNAAILKFLRSLS</sequence>
<proteinExistence type="predicted"/>
<feature type="domain" description="AB hydrolase-1" evidence="1">
    <location>
        <begin position="21"/>
        <end position="246"/>
    </location>
</feature>
<organism evidence="2 3">
    <name type="scientific">Sporichthya brevicatena</name>
    <dbReference type="NCBI Taxonomy" id="171442"/>
    <lineage>
        <taxon>Bacteria</taxon>
        <taxon>Bacillati</taxon>
        <taxon>Actinomycetota</taxon>
        <taxon>Actinomycetes</taxon>
        <taxon>Sporichthyales</taxon>
        <taxon>Sporichthyaceae</taxon>
        <taxon>Sporichthya</taxon>
    </lineage>
</organism>
<evidence type="ECO:0000259" key="1">
    <source>
        <dbReference type="Pfam" id="PF00561"/>
    </source>
</evidence>
<reference evidence="2 3" key="1">
    <citation type="journal article" date="2019" name="Int. J. Syst. Evol. Microbiol.">
        <title>The Global Catalogue of Microorganisms (GCM) 10K type strain sequencing project: providing services to taxonomists for standard genome sequencing and annotation.</title>
        <authorList>
            <consortium name="The Broad Institute Genomics Platform"/>
            <consortium name="The Broad Institute Genome Sequencing Center for Infectious Disease"/>
            <person name="Wu L."/>
            <person name="Ma J."/>
        </authorList>
    </citation>
    <scope>NUCLEOTIDE SEQUENCE [LARGE SCALE GENOMIC DNA]</scope>
    <source>
        <strain evidence="2 3">JCM 10671</strain>
    </source>
</reference>
<dbReference type="Pfam" id="PF00561">
    <property type="entry name" value="Abhydrolase_1"/>
    <property type="match status" value="1"/>
</dbReference>
<dbReference type="InterPro" id="IPR029058">
    <property type="entry name" value="AB_hydrolase_fold"/>
</dbReference>
<dbReference type="InterPro" id="IPR050266">
    <property type="entry name" value="AB_hydrolase_sf"/>
</dbReference>
<dbReference type="GO" id="GO:0016787">
    <property type="term" value="F:hydrolase activity"/>
    <property type="evidence" value="ECO:0007669"/>
    <property type="project" value="UniProtKB-KW"/>
</dbReference>
<dbReference type="SUPFAM" id="SSF53474">
    <property type="entry name" value="alpha/beta-Hydrolases"/>
    <property type="match status" value="1"/>
</dbReference>
<evidence type="ECO:0000313" key="2">
    <source>
        <dbReference type="EMBL" id="GAA0619979.1"/>
    </source>
</evidence>
<dbReference type="Gene3D" id="3.40.50.1820">
    <property type="entry name" value="alpha/beta hydrolase"/>
    <property type="match status" value="1"/>
</dbReference>